<dbReference type="InterPro" id="IPR052719">
    <property type="entry name" value="CvpA-like"/>
</dbReference>
<reference evidence="7" key="1">
    <citation type="journal article" date="2019" name="Int. J. Syst. Evol. Microbiol.">
        <title>The Global Catalogue of Microorganisms (GCM) 10K type strain sequencing project: providing services to taxonomists for standard genome sequencing and annotation.</title>
        <authorList>
            <consortium name="The Broad Institute Genomics Platform"/>
            <consortium name="The Broad Institute Genome Sequencing Center for Infectious Disease"/>
            <person name="Wu L."/>
            <person name="Ma J."/>
        </authorList>
    </citation>
    <scope>NUCLEOTIDE SEQUENCE [LARGE SCALE GENOMIC DNA]</scope>
    <source>
        <strain evidence="7">CCM 7132</strain>
    </source>
</reference>
<evidence type="ECO:0000313" key="6">
    <source>
        <dbReference type="EMBL" id="GGC33358.1"/>
    </source>
</evidence>
<organism evidence="6 7">
    <name type="scientific">Asaia siamensis</name>
    <dbReference type="NCBI Taxonomy" id="110479"/>
    <lineage>
        <taxon>Bacteria</taxon>
        <taxon>Pseudomonadati</taxon>
        <taxon>Pseudomonadota</taxon>
        <taxon>Alphaproteobacteria</taxon>
        <taxon>Acetobacterales</taxon>
        <taxon>Acetobacteraceae</taxon>
        <taxon>Asaia</taxon>
    </lineage>
</organism>
<keyword evidence="4 5" id="KW-0472">Membrane</keyword>
<feature type="transmembrane region" description="Helical" evidence="5">
    <location>
        <begin position="7"/>
        <end position="26"/>
    </location>
</feature>
<evidence type="ECO:0000256" key="1">
    <source>
        <dbReference type="ARBA" id="ARBA00004141"/>
    </source>
</evidence>
<sequence>MDNTTDIVCLVILGLSALWGFTRGFAREIFSLAAWGGAFVLAGQTAPLILPWLSEKISDGMAAGALAYVISFIVLVLVLSTIAQRFATGLRSVLVGGTDRLLGCGFGLVRGALILVVLYLGVVSFVGEITARSLVAGTCSGPYILSGVKVLQELTPYFPQLHLALPSAKGHDAAF</sequence>
<dbReference type="Pfam" id="PF02674">
    <property type="entry name" value="Colicin_V"/>
    <property type="match status" value="1"/>
</dbReference>
<evidence type="ECO:0000256" key="2">
    <source>
        <dbReference type="ARBA" id="ARBA00022692"/>
    </source>
</evidence>
<dbReference type="InterPro" id="IPR003825">
    <property type="entry name" value="Colicin-V_CvpA"/>
</dbReference>
<keyword evidence="2 5" id="KW-0812">Transmembrane</keyword>
<dbReference type="PANTHER" id="PTHR36926">
    <property type="entry name" value="COLICIN V PRODUCTION PROTEIN"/>
    <property type="match status" value="1"/>
</dbReference>
<dbReference type="Proteomes" id="UP000637769">
    <property type="component" value="Unassembled WGS sequence"/>
</dbReference>
<evidence type="ECO:0000256" key="3">
    <source>
        <dbReference type="ARBA" id="ARBA00022989"/>
    </source>
</evidence>
<protein>
    <submittedName>
        <fullName evidence="6">Bacteriocin production protein</fullName>
    </submittedName>
</protein>
<evidence type="ECO:0000313" key="7">
    <source>
        <dbReference type="Proteomes" id="UP000637769"/>
    </source>
</evidence>
<comment type="subcellular location">
    <subcellularLocation>
        <location evidence="1">Membrane</location>
        <topology evidence="1">Multi-pass membrane protein</topology>
    </subcellularLocation>
</comment>
<accession>A0ABQ1M429</accession>
<keyword evidence="3 5" id="KW-1133">Transmembrane helix</keyword>
<gene>
    <name evidence="6" type="ORF">GCM10007207_18570</name>
</gene>
<dbReference type="RefSeq" id="WP_188426489.1">
    <property type="nucleotide sequence ID" value="NZ_BMCH01000004.1"/>
</dbReference>
<name>A0ABQ1M429_9PROT</name>
<dbReference type="EMBL" id="BMCH01000004">
    <property type="protein sequence ID" value="GGC33358.1"/>
    <property type="molecule type" value="Genomic_DNA"/>
</dbReference>
<evidence type="ECO:0000256" key="5">
    <source>
        <dbReference type="SAM" id="Phobius"/>
    </source>
</evidence>
<proteinExistence type="predicted"/>
<feature type="transmembrane region" description="Helical" evidence="5">
    <location>
        <begin position="65"/>
        <end position="87"/>
    </location>
</feature>
<evidence type="ECO:0000256" key="4">
    <source>
        <dbReference type="ARBA" id="ARBA00023136"/>
    </source>
</evidence>
<feature type="transmembrane region" description="Helical" evidence="5">
    <location>
        <begin position="107"/>
        <end position="126"/>
    </location>
</feature>
<dbReference type="PANTHER" id="PTHR36926:SF1">
    <property type="entry name" value="COLICIN V PRODUCTION PROTEIN"/>
    <property type="match status" value="1"/>
</dbReference>
<feature type="transmembrane region" description="Helical" evidence="5">
    <location>
        <begin position="32"/>
        <end position="53"/>
    </location>
</feature>
<comment type="caution">
    <text evidence="6">The sequence shown here is derived from an EMBL/GenBank/DDBJ whole genome shotgun (WGS) entry which is preliminary data.</text>
</comment>
<keyword evidence="7" id="KW-1185">Reference proteome</keyword>